<organism evidence="6 7">
    <name type="scientific">Pseudolysobacter antarcticus</name>
    <dbReference type="NCBI Taxonomy" id="2511995"/>
    <lineage>
        <taxon>Bacteria</taxon>
        <taxon>Pseudomonadati</taxon>
        <taxon>Pseudomonadota</taxon>
        <taxon>Gammaproteobacteria</taxon>
        <taxon>Lysobacterales</taxon>
        <taxon>Rhodanobacteraceae</taxon>
        <taxon>Pseudolysobacter</taxon>
    </lineage>
</organism>
<dbReference type="AlphaFoldDB" id="A0A411HMJ8"/>
<dbReference type="InterPro" id="IPR003439">
    <property type="entry name" value="ABC_transporter-like_ATP-bd"/>
</dbReference>
<dbReference type="KEGG" id="xbc:ELE36_15800"/>
<sequence length="354" mass="38824">MPDRQSRTGAAMPGWPAIRSARGADTTRENVSTGAWSTHGEWVRSSYRCLYKSLQQIYASATAKETRVTYRAIGNAKRRLYVAITQLAQALAAFFASSFFHRTKQKTEPHMHAASIAYTHAPQLELHALSKAYPSHAAAAVPVLRGVTLTVRRGEFVSILGPAGCGKSTLLNLLGCLESASSGRYFCDGQNVASLDAVGRARLRQQKFGFIFRSFHLLPRLNALENVMLPLAYSTLSRARQREMAHTVLRQIGIADCALHKPMDLCNGLQQRIAIARALINDAPILLADEPTGALDATATSEILSLLQRLREEGHTLVLMTENADVAAHADRHFFMRDGRLYAPHAAHTLQALA</sequence>
<dbReference type="SUPFAM" id="SSF52540">
    <property type="entry name" value="P-loop containing nucleoside triphosphate hydrolases"/>
    <property type="match status" value="1"/>
</dbReference>
<dbReference type="InterPro" id="IPR003593">
    <property type="entry name" value="AAA+_ATPase"/>
</dbReference>
<feature type="domain" description="ABC transporter" evidence="5">
    <location>
        <begin position="124"/>
        <end position="354"/>
    </location>
</feature>
<evidence type="ECO:0000313" key="7">
    <source>
        <dbReference type="Proteomes" id="UP000291562"/>
    </source>
</evidence>
<dbReference type="CDD" id="cd03255">
    <property type="entry name" value="ABC_MJ0796_LolCDE_FtsE"/>
    <property type="match status" value="1"/>
</dbReference>
<dbReference type="InterPro" id="IPR015854">
    <property type="entry name" value="ABC_transpr_LolD-like"/>
</dbReference>
<evidence type="ECO:0000256" key="1">
    <source>
        <dbReference type="ARBA" id="ARBA00022448"/>
    </source>
</evidence>
<dbReference type="Pfam" id="PF00005">
    <property type="entry name" value="ABC_tran"/>
    <property type="match status" value="1"/>
</dbReference>
<keyword evidence="3 6" id="KW-0067">ATP-binding</keyword>
<name>A0A411HMJ8_9GAMM</name>
<dbReference type="GO" id="GO:0022857">
    <property type="term" value="F:transmembrane transporter activity"/>
    <property type="evidence" value="ECO:0007669"/>
    <property type="project" value="TreeGrafter"/>
</dbReference>
<dbReference type="SMART" id="SM00382">
    <property type="entry name" value="AAA"/>
    <property type="match status" value="1"/>
</dbReference>
<dbReference type="OrthoDB" id="9783924at2"/>
<dbReference type="PANTHER" id="PTHR24220:SF86">
    <property type="entry name" value="ABC TRANSPORTER ABCH.1"/>
    <property type="match status" value="1"/>
</dbReference>
<accession>A0A411HMJ8</accession>
<evidence type="ECO:0000256" key="2">
    <source>
        <dbReference type="ARBA" id="ARBA00022741"/>
    </source>
</evidence>
<dbReference type="InterPro" id="IPR017911">
    <property type="entry name" value="MacB-like_ATP-bd"/>
</dbReference>
<dbReference type="GO" id="GO:0005886">
    <property type="term" value="C:plasma membrane"/>
    <property type="evidence" value="ECO:0007669"/>
    <property type="project" value="TreeGrafter"/>
</dbReference>
<reference evidence="6 7" key="1">
    <citation type="submission" date="2019-01" db="EMBL/GenBank/DDBJ databases">
        <title>Pseudolysobacter antarctica gen. nov., sp. nov., isolated from Fildes Peninsula, Antarctica.</title>
        <authorList>
            <person name="Wei Z."/>
            <person name="Peng F."/>
        </authorList>
    </citation>
    <scope>NUCLEOTIDE SEQUENCE [LARGE SCALE GENOMIC DNA]</scope>
    <source>
        <strain evidence="6 7">AQ6-296</strain>
    </source>
</reference>
<evidence type="ECO:0000259" key="5">
    <source>
        <dbReference type="PROSITE" id="PS50893"/>
    </source>
</evidence>
<evidence type="ECO:0000256" key="3">
    <source>
        <dbReference type="ARBA" id="ARBA00022840"/>
    </source>
</evidence>
<dbReference type="Gene3D" id="3.40.50.300">
    <property type="entry name" value="P-loop containing nucleotide triphosphate hydrolases"/>
    <property type="match status" value="1"/>
</dbReference>
<keyword evidence="7" id="KW-1185">Reference proteome</keyword>
<dbReference type="Proteomes" id="UP000291562">
    <property type="component" value="Chromosome"/>
</dbReference>
<dbReference type="PANTHER" id="PTHR24220">
    <property type="entry name" value="IMPORT ATP-BINDING PROTEIN"/>
    <property type="match status" value="1"/>
</dbReference>
<dbReference type="PROSITE" id="PS50893">
    <property type="entry name" value="ABC_TRANSPORTER_2"/>
    <property type="match status" value="1"/>
</dbReference>
<feature type="region of interest" description="Disordered" evidence="4">
    <location>
        <begin position="1"/>
        <end position="30"/>
    </location>
</feature>
<protein>
    <submittedName>
        <fullName evidence="6">ABC transporter ATP-binding protein</fullName>
    </submittedName>
</protein>
<gene>
    <name evidence="6" type="ORF">ELE36_15800</name>
</gene>
<keyword evidence="2" id="KW-0547">Nucleotide-binding</keyword>
<proteinExistence type="predicted"/>
<dbReference type="GO" id="GO:0016887">
    <property type="term" value="F:ATP hydrolysis activity"/>
    <property type="evidence" value="ECO:0007669"/>
    <property type="project" value="InterPro"/>
</dbReference>
<evidence type="ECO:0000313" key="6">
    <source>
        <dbReference type="EMBL" id="QBB71701.1"/>
    </source>
</evidence>
<dbReference type="GO" id="GO:0005524">
    <property type="term" value="F:ATP binding"/>
    <property type="evidence" value="ECO:0007669"/>
    <property type="project" value="UniProtKB-KW"/>
</dbReference>
<evidence type="ECO:0000256" key="4">
    <source>
        <dbReference type="SAM" id="MobiDB-lite"/>
    </source>
</evidence>
<keyword evidence="1" id="KW-0813">Transport</keyword>
<dbReference type="InterPro" id="IPR027417">
    <property type="entry name" value="P-loop_NTPase"/>
</dbReference>
<dbReference type="EMBL" id="CP035704">
    <property type="protein sequence ID" value="QBB71701.1"/>
    <property type="molecule type" value="Genomic_DNA"/>
</dbReference>